<organism evidence="1 2">
    <name type="scientific">Streptomyces spectabilis</name>
    <dbReference type="NCBI Taxonomy" id="68270"/>
    <lineage>
        <taxon>Bacteria</taxon>
        <taxon>Bacillati</taxon>
        <taxon>Actinomycetota</taxon>
        <taxon>Actinomycetes</taxon>
        <taxon>Kitasatosporales</taxon>
        <taxon>Streptomycetaceae</taxon>
        <taxon>Streptomyces</taxon>
    </lineage>
</organism>
<dbReference type="Proteomes" id="UP000316806">
    <property type="component" value="Chromosome"/>
</dbReference>
<protein>
    <submittedName>
        <fullName evidence="1">Uncharacterized protein</fullName>
    </submittedName>
</protein>
<evidence type="ECO:0000313" key="1">
    <source>
        <dbReference type="EMBL" id="QDQ16833.1"/>
    </source>
</evidence>
<dbReference type="EMBL" id="CP040916">
    <property type="protein sequence ID" value="QDQ16833.1"/>
    <property type="molecule type" value="Genomic_DNA"/>
</dbReference>
<gene>
    <name evidence="1" type="ORF">FH965_40445</name>
</gene>
<proteinExistence type="predicted"/>
<accession>A0A516RMF9</accession>
<reference evidence="1 2" key="1">
    <citation type="journal article" date="2019" name="J. Ind. Microbiol. Biotechnol.">
        <title>The complete genomic sequence of Streptomyces spectabilis NRRL-2792 and identification of secondary metabolite biosynthetic gene clusters.</title>
        <authorList>
            <person name="Sinha A."/>
            <person name="Phillips-Salemka S."/>
            <person name="Niraula T.A."/>
            <person name="Short K.A."/>
            <person name="Niraula N.P."/>
        </authorList>
    </citation>
    <scope>NUCLEOTIDE SEQUENCE [LARGE SCALE GENOMIC DNA]</scope>
    <source>
        <strain evidence="1 2">NRRL 2792</strain>
    </source>
</reference>
<dbReference type="AlphaFoldDB" id="A0A516RMF9"/>
<evidence type="ECO:0000313" key="2">
    <source>
        <dbReference type="Proteomes" id="UP000316806"/>
    </source>
</evidence>
<sequence>MAEADGSPGRVWAQWERYGVALLPLGCRFDAVRVPPERVHEAVGSEEAETVATVLAAWLGGPVIRDFRSSMGPYYVLIAPGSDWGGPGERLTTGTYLGVPRPGRCTMLCRWVVPPPHPGALCDTQHLHTLLATTTSLKTVGR</sequence>
<name>A0A516RMF9_STRST</name>